<keyword evidence="2 8" id="KW-0812">Transmembrane</keyword>
<dbReference type="RefSeq" id="WP_180137365.1">
    <property type="nucleotide sequence ID" value="NZ_CAADHO010000001.1"/>
</dbReference>
<dbReference type="GO" id="GO:0007165">
    <property type="term" value="P:signal transduction"/>
    <property type="evidence" value="ECO:0007669"/>
    <property type="project" value="UniProtKB-KW"/>
</dbReference>
<dbReference type="PROSITE" id="PS50885">
    <property type="entry name" value="HAMP"/>
    <property type="match status" value="2"/>
</dbReference>
<dbReference type="SMART" id="SM00304">
    <property type="entry name" value="HAMP"/>
    <property type="match status" value="2"/>
</dbReference>
<dbReference type="InterPro" id="IPR004090">
    <property type="entry name" value="Chemotax_Me-accpt_rcpt"/>
</dbReference>
<dbReference type="GO" id="GO:0016020">
    <property type="term" value="C:membrane"/>
    <property type="evidence" value="ECO:0007669"/>
    <property type="project" value="InterPro"/>
</dbReference>
<feature type="transmembrane region" description="Helical" evidence="8">
    <location>
        <begin position="295"/>
        <end position="313"/>
    </location>
</feature>
<feature type="domain" description="HAMP" evidence="10">
    <location>
        <begin position="408"/>
        <end position="459"/>
    </location>
</feature>
<name>A0A4U8YHV0_9BACT</name>
<dbReference type="Proteomes" id="UP000507962">
    <property type="component" value="Unassembled WGS sequence"/>
</dbReference>
<dbReference type="SUPFAM" id="SSF58104">
    <property type="entry name" value="Methyl-accepting chemotaxis protein (MCP) signaling domain"/>
    <property type="match status" value="1"/>
</dbReference>
<keyword evidence="4 8" id="KW-0472">Membrane</keyword>
<dbReference type="Gene3D" id="1.10.287.950">
    <property type="entry name" value="Methyl-accepting chemotaxis protein"/>
    <property type="match status" value="1"/>
</dbReference>
<dbReference type="SMART" id="SM00283">
    <property type="entry name" value="MA"/>
    <property type="match status" value="1"/>
</dbReference>
<dbReference type="CDD" id="cd06225">
    <property type="entry name" value="HAMP"/>
    <property type="match status" value="1"/>
</dbReference>
<evidence type="ECO:0000256" key="4">
    <source>
        <dbReference type="ARBA" id="ARBA00023136"/>
    </source>
</evidence>
<dbReference type="CDD" id="cd11386">
    <property type="entry name" value="MCP_signal"/>
    <property type="match status" value="1"/>
</dbReference>
<dbReference type="CDD" id="cd12913">
    <property type="entry name" value="PDC1_MCP_like"/>
    <property type="match status" value="1"/>
</dbReference>
<dbReference type="GO" id="GO:0006935">
    <property type="term" value="P:chemotaxis"/>
    <property type="evidence" value="ECO:0007669"/>
    <property type="project" value="InterPro"/>
</dbReference>
<reference evidence="11 12" key="1">
    <citation type="submission" date="2019-03" db="EMBL/GenBank/DDBJ databases">
        <authorList>
            <person name="Nijsse B."/>
        </authorList>
    </citation>
    <scope>NUCLEOTIDE SEQUENCE [LARGE SCALE GENOMIC DNA]</scope>
    <source>
        <strain evidence="11">Desulfoluna butyratoxydans MSL71</strain>
    </source>
</reference>
<comment type="subcellular location">
    <subcellularLocation>
        <location evidence="1">Membrane</location>
        <topology evidence="1">Multi-pass membrane protein</topology>
    </subcellularLocation>
</comment>
<feature type="transmembrane region" description="Helical" evidence="8">
    <location>
        <begin position="21"/>
        <end position="40"/>
    </location>
</feature>
<dbReference type="InterPro" id="IPR004089">
    <property type="entry name" value="MCPsignal_dom"/>
</dbReference>
<dbReference type="PRINTS" id="PR00260">
    <property type="entry name" value="CHEMTRNSDUCR"/>
</dbReference>
<evidence type="ECO:0000313" key="12">
    <source>
        <dbReference type="Proteomes" id="UP000507962"/>
    </source>
</evidence>
<sequence length="739" mass="79845">MERIKSFFQSLKIGTKLSFGIVSMIVLVMAVLLTTIINSYRENLIANSQDLMIASIKNVGQSTEADILATAQMVRTTAISQASGLFGDREGTIEQIKSGMEAFPGCFGIAINYEPDADGQDEAYRGDTVHTIDGRFLPFYHWKDGLKREEMVPSKSIQTAKGWYQVPKKNALEMLRGRNVTDLMYYSDVYLTRGVPTVSIVHPIIRDREFKGVVSVDMSMINAQADLKRLKPYATALPFLVGEKGTILAGELFGQAKVGSSVYKEPGYSDAFFRFFKEHKGGMLEEKRASDGKEIYYVFSLLPTTGMVVGLAVEKEEIIAPINALIAKISVGAVVALILCLAVVWLVARRIVVRPVNNIMSLFSEIGIGNFDARAEVMSRDELGIMAESLNAMLDNTLSLIQSREERDAIQGSVMKLLTEISGLTEGDLTVRAEVTEDMTGAIADSFNLMAEQIGQVVREVKAAAGRVNDTSGEVHESTEKLAQTSTLQAEQIASAIADIRGMADAIRQVAERAVHSASVSEQSTASAREGADAVSKTNASMSAIRENVQETARAIKRLGESSQEIGNIVQIIGDIADRTSILALNASIQAAMAGDAGRGFAVVAEEVQRLAERSTNSTKQIDTLVKNIQGEITEAGASMDASIQRVVEGSKRADDAHAKLEEIREVSGELAELIGGISRTSEDQARESEKITQSMEAIGTISSDTSEASLATAARMDEMEETALAMISSIAAFKVDAV</sequence>
<evidence type="ECO:0000256" key="3">
    <source>
        <dbReference type="ARBA" id="ARBA00022989"/>
    </source>
</evidence>
<dbReference type="EMBL" id="CAADHO010000001">
    <property type="protein sequence ID" value="VFQ43185.1"/>
    <property type="molecule type" value="Genomic_DNA"/>
</dbReference>
<feature type="transmembrane region" description="Helical" evidence="8">
    <location>
        <begin position="325"/>
        <end position="348"/>
    </location>
</feature>
<feature type="domain" description="HAMP" evidence="10">
    <location>
        <begin position="350"/>
        <end position="402"/>
    </location>
</feature>
<dbReference type="PANTHER" id="PTHR32089:SF119">
    <property type="entry name" value="METHYL-ACCEPTING CHEMOTAXIS PROTEIN CTPL"/>
    <property type="match status" value="1"/>
</dbReference>
<dbReference type="InterPro" id="IPR003660">
    <property type="entry name" value="HAMP_dom"/>
</dbReference>
<evidence type="ECO:0000256" key="2">
    <source>
        <dbReference type="ARBA" id="ARBA00022692"/>
    </source>
</evidence>
<keyword evidence="3 8" id="KW-1133">Transmembrane helix</keyword>
<evidence type="ECO:0000256" key="1">
    <source>
        <dbReference type="ARBA" id="ARBA00004141"/>
    </source>
</evidence>
<dbReference type="Gene3D" id="6.10.340.10">
    <property type="match status" value="1"/>
</dbReference>
<evidence type="ECO:0000259" key="10">
    <source>
        <dbReference type="PROSITE" id="PS50885"/>
    </source>
</evidence>
<evidence type="ECO:0000313" key="11">
    <source>
        <dbReference type="EMBL" id="VFQ43185.1"/>
    </source>
</evidence>
<keyword evidence="12" id="KW-1185">Reference proteome</keyword>
<dbReference type="Gene3D" id="3.30.450.20">
    <property type="entry name" value="PAS domain"/>
    <property type="match status" value="2"/>
</dbReference>
<dbReference type="PROSITE" id="PS50111">
    <property type="entry name" value="CHEMOTAXIS_TRANSDUC_2"/>
    <property type="match status" value="1"/>
</dbReference>
<accession>A0A4U8YHV0</accession>
<proteinExistence type="inferred from homology"/>
<dbReference type="Pfam" id="PF00015">
    <property type="entry name" value="MCPsignal"/>
    <property type="match status" value="1"/>
</dbReference>
<evidence type="ECO:0000259" key="9">
    <source>
        <dbReference type="PROSITE" id="PS50111"/>
    </source>
</evidence>
<gene>
    <name evidence="11" type="ORF">MSL71_8130</name>
</gene>
<comment type="similarity">
    <text evidence="6">Belongs to the methyl-accepting chemotaxis (MCP) protein family.</text>
</comment>
<organism evidence="11 12">
    <name type="scientific">Desulfoluna butyratoxydans</name>
    <dbReference type="NCBI Taxonomy" id="231438"/>
    <lineage>
        <taxon>Bacteria</taxon>
        <taxon>Pseudomonadati</taxon>
        <taxon>Thermodesulfobacteriota</taxon>
        <taxon>Desulfobacteria</taxon>
        <taxon>Desulfobacterales</taxon>
        <taxon>Desulfolunaceae</taxon>
        <taxon>Desulfoluna</taxon>
    </lineage>
</organism>
<keyword evidence="5 7" id="KW-0807">Transducer</keyword>
<evidence type="ECO:0000256" key="5">
    <source>
        <dbReference type="ARBA" id="ARBA00023224"/>
    </source>
</evidence>
<feature type="domain" description="Methyl-accepting transducer" evidence="9">
    <location>
        <begin position="464"/>
        <end position="700"/>
    </location>
</feature>
<evidence type="ECO:0000256" key="6">
    <source>
        <dbReference type="ARBA" id="ARBA00029447"/>
    </source>
</evidence>
<dbReference type="AlphaFoldDB" id="A0A4U8YHV0"/>
<evidence type="ECO:0000256" key="7">
    <source>
        <dbReference type="PROSITE-ProRule" id="PRU00284"/>
    </source>
</evidence>
<evidence type="ECO:0000256" key="8">
    <source>
        <dbReference type="SAM" id="Phobius"/>
    </source>
</evidence>
<dbReference type="GO" id="GO:0004888">
    <property type="term" value="F:transmembrane signaling receptor activity"/>
    <property type="evidence" value="ECO:0007669"/>
    <property type="project" value="InterPro"/>
</dbReference>
<dbReference type="Pfam" id="PF00672">
    <property type="entry name" value="HAMP"/>
    <property type="match status" value="1"/>
</dbReference>
<dbReference type="PANTHER" id="PTHR32089">
    <property type="entry name" value="METHYL-ACCEPTING CHEMOTAXIS PROTEIN MCPB"/>
    <property type="match status" value="1"/>
</dbReference>
<protein>
    <submittedName>
        <fullName evidence="11">Methyl-accepting chemotaxis protein (Mcp) signalling domain</fullName>
    </submittedName>
</protein>